<sequence length="260" mass="29659">MHDLSPLVVYRPLRLLNDGRNSTFLVEVIKAEDSNSRRNALCVLKVHKASFPDVSYQQETAANSLLDMSYTAPLLTAAAACEAIFARSRRRSIKTGYPQCFGSVQVPVELLRATMKDHGWIEPNAEKENFYSALLFEYIPNLEPLLPEHLTPAIAAEANRVLKTIHASNICHNDLENFRIRPEVGFCNIFIQQYSRNVYVLDFDAARVVDNTPEGKKLLEEEANNLDRLFQIILSGENPRKRFPREVLRLMAERQMQQQG</sequence>
<evidence type="ECO:0000313" key="1">
    <source>
        <dbReference type="EMBL" id="KAK4085163.1"/>
    </source>
</evidence>
<dbReference type="SUPFAM" id="SSF56112">
    <property type="entry name" value="Protein kinase-like (PK-like)"/>
    <property type="match status" value="1"/>
</dbReference>
<organism evidence="1 2">
    <name type="scientific">Trichoderma aggressivum f. europaeum</name>
    <dbReference type="NCBI Taxonomy" id="173218"/>
    <lineage>
        <taxon>Eukaryota</taxon>
        <taxon>Fungi</taxon>
        <taxon>Dikarya</taxon>
        <taxon>Ascomycota</taxon>
        <taxon>Pezizomycotina</taxon>
        <taxon>Sordariomycetes</taxon>
        <taxon>Hypocreomycetidae</taxon>
        <taxon>Hypocreales</taxon>
        <taxon>Hypocreaceae</taxon>
        <taxon>Trichoderma</taxon>
    </lineage>
</organism>
<gene>
    <name evidence="1" type="ORF">Triagg1_153</name>
</gene>
<dbReference type="InterPro" id="IPR011009">
    <property type="entry name" value="Kinase-like_dom_sf"/>
</dbReference>
<dbReference type="EMBL" id="JAWRVG010000001">
    <property type="protein sequence ID" value="KAK4085163.1"/>
    <property type="molecule type" value="Genomic_DNA"/>
</dbReference>
<evidence type="ECO:0008006" key="3">
    <source>
        <dbReference type="Google" id="ProtNLM"/>
    </source>
</evidence>
<proteinExistence type="predicted"/>
<name>A0AAE1M765_9HYPO</name>
<dbReference type="Gene3D" id="1.10.510.10">
    <property type="entry name" value="Transferase(Phosphotransferase) domain 1"/>
    <property type="match status" value="1"/>
</dbReference>
<keyword evidence="2" id="KW-1185">Reference proteome</keyword>
<dbReference type="Proteomes" id="UP001273209">
    <property type="component" value="Unassembled WGS sequence"/>
</dbReference>
<evidence type="ECO:0000313" key="2">
    <source>
        <dbReference type="Proteomes" id="UP001273209"/>
    </source>
</evidence>
<dbReference type="RefSeq" id="XP_062760503.1">
    <property type="nucleotide sequence ID" value="XM_062896531.1"/>
</dbReference>
<reference evidence="1" key="1">
    <citation type="submission" date="2023-11" db="EMBL/GenBank/DDBJ databases">
        <title>The genome sequences of three competitors of mushroom-forming fungi.</title>
        <authorList>
            <person name="Beijen E."/>
            <person name="Ohm R.A."/>
        </authorList>
    </citation>
    <scope>NUCLEOTIDE SEQUENCE</scope>
    <source>
        <strain evidence="1">CBS 100526</strain>
    </source>
</reference>
<accession>A0AAE1M765</accession>
<comment type="caution">
    <text evidence="1">The sequence shown here is derived from an EMBL/GenBank/DDBJ whole genome shotgun (WGS) entry which is preliminary data.</text>
</comment>
<dbReference type="AlphaFoldDB" id="A0AAE1M765"/>
<protein>
    <recommendedName>
        <fullName evidence="3">Protein kinase domain-containing protein</fullName>
    </recommendedName>
</protein>
<dbReference type="GeneID" id="87915515"/>